<proteinExistence type="predicted"/>
<gene>
    <name evidence="2" type="ORF">AVEN_181251_1</name>
</gene>
<keyword evidence="3" id="KW-1185">Reference proteome</keyword>
<dbReference type="EMBL" id="BGPR01060444">
    <property type="protein sequence ID" value="GBO36298.1"/>
    <property type="molecule type" value="Genomic_DNA"/>
</dbReference>
<comment type="caution">
    <text evidence="2">The sequence shown here is derived from an EMBL/GenBank/DDBJ whole genome shotgun (WGS) entry which is preliminary data.</text>
</comment>
<evidence type="ECO:0000256" key="1">
    <source>
        <dbReference type="SAM" id="Phobius"/>
    </source>
</evidence>
<keyword evidence="1" id="KW-0472">Membrane</keyword>
<accession>A0A4Y2WI23</accession>
<name>A0A4Y2WI23_ARAVE</name>
<evidence type="ECO:0000313" key="3">
    <source>
        <dbReference type="Proteomes" id="UP000499080"/>
    </source>
</evidence>
<reference evidence="2 3" key="1">
    <citation type="journal article" date="2019" name="Sci. Rep.">
        <title>Orb-weaving spider Araneus ventricosus genome elucidates the spidroin gene catalogue.</title>
        <authorList>
            <person name="Kono N."/>
            <person name="Nakamura H."/>
            <person name="Ohtoshi R."/>
            <person name="Moran D.A.P."/>
            <person name="Shinohara A."/>
            <person name="Yoshida Y."/>
            <person name="Fujiwara M."/>
            <person name="Mori M."/>
            <person name="Tomita M."/>
            <person name="Arakawa K."/>
        </authorList>
    </citation>
    <scope>NUCLEOTIDE SEQUENCE [LARGE SCALE GENOMIC DNA]</scope>
</reference>
<evidence type="ECO:0000313" key="2">
    <source>
        <dbReference type="EMBL" id="GBO36298.1"/>
    </source>
</evidence>
<dbReference type="Proteomes" id="UP000499080">
    <property type="component" value="Unassembled WGS sequence"/>
</dbReference>
<keyword evidence="1" id="KW-1133">Transmembrane helix</keyword>
<protein>
    <submittedName>
        <fullName evidence="2">Uncharacterized protein</fullName>
    </submittedName>
</protein>
<dbReference type="AlphaFoldDB" id="A0A4Y2WI23"/>
<feature type="transmembrane region" description="Helical" evidence="1">
    <location>
        <begin position="31"/>
        <end position="47"/>
    </location>
</feature>
<sequence length="118" mass="13506">MIPAPPLLFPNFCTPSVGIEMEKLREGLSNIPSTYVVINLVVIRYLFFQERKAKYLKVTMVKARLRDRKIAGSTPNSTSDSPCMWAWCTLNLQSRVKIFISMWRVNLEIRLPAQVSSS</sequence>
<keyword evidence="1" id="KW-0812">Transmembrane</keyword>
<organism evidence="2 3">
    <name type="scientific">Araneus ventricosus</name>
    <name type="common">Orbweaver spider</name>
    <name type="synonym">Epeira ventricosa</name>
    <dbReference type="NCBI Taxonomy" id="182803"/>
    <lineage>
        <taxon>Eukaryota</taxon>
        <taxon>Metazoa</taxon>
        <taxon>Ecdysozoa</taxon>
        <taxon>Arthropoda</taxon>
        <taxon>Chelicerata</taxon>
        <taxon>Arachnida</taxon>
        <taxon>Araneae</taxon>
        <taxon>Araneomorphae</taxon>
        <taxon>Entelegynae</taxon>
        <taxon>Araneoidea</taxon>
        <taxon>Araneidae</taxon>
        <taxon>Araneus</taxon>
    </lineage>
</organism>